<feature type="region of interest" description="Disordered" evidence="1">
    <location>
        <begin position="290"/>
        <end position="309"/>
    </location>
</feature>
<dbReference type="RefSeq" id="WP_078057282.1">
    <property type="nucleotide sequence ID" value="NZ_CABKVS010000002.1"/>
</dbReference>
<accession>A0A2Z3YNQ2</accession>
<dbReference type="InterPro" id="IPR036291">
    <property type="entry name" value="NAD(P)-bd_dom_sf"/>
</dbReference>
<feature type="region of interest" description="Disordered" evidence="1">
    <location>
        <begin position="213"/>
        <end position="241"/>
    </location>
</feature>
<dbReference type="Pfam" id="PF10728">
    <property type="entry name" value="DUF2520"/>
    <property type="match status" value="1"/>
</dbReference>
<feature type="domain" description="Putative oxidoreductase/dehydrogenase Rossmann-like" evidence="2">
    <location>
        <begin position="12"/>
        <end position="131"/>
    </location>
</feature>
<dbReference type="InterPro" id="IPR008927">
    <property type="entry name" value="6-PGluconate_DH-like_C_sf"/>
</dbReference>
<dbReference type="PANTHER" id="PTHR40459">
    <property type="entry name" value="CONSERVED HYPOTHETICAL ALANINE AND LEUCINE RICH PROTEIN"/>
    <property type="match status" value="1"/>
</dbReference>
<dbReference type="SUPFAM" id="SSF48179">
    <property type="entry name" value="6-phosphogluconate dehydrogenase C-terminal domain-like"/>
    <property type="match status" value="1"/>
</dbReference>
<evidence type="ECO:0000313" key="4">
    <source>
        <dbReference type="EMBL" id="AWT27005.1"/>
    </source>
</evidence>
<evidence type="ECO:0000256" key="1">
    <source>
        <dbReference type="SAM" id="MobiDB-lite"/>
    </source>
</evidence>
<gene>
    <name evidence="4" type="ORF">Csp1_22550</name>
</gene>
<dbReference type="InterPro" id="IPR037108">
    <property type="entry name" value="TM1727-like_C_sf"/>
</dbReference>
<dbReference type="InterPro" id="IPR018931">
    <property type="entry name" value="DUF2520"/>
</dbReference>
<evidence type="ECO:0000313" key="5">
    <source>
        <dbReference type="Proteomes" id="UP000247696"/>
    </source>
</evidence>
<evidence type="ECO:0000259" key="2">
    <source>
        <dbReference type="Pfam" id="PF10727"/>
    </source>
</evidence>
<keyword evidence="5" id="KW-1185">Reference proteome</keyword>
<dbReference type="InterPro" id="IPR019665">
    <property type="entry name" value="OxRdtase/DH_put_Rossmann_dom"/>
</dbReference>
<organism evidence="4 5">
    <name type="scientific">Corynebacterium provencense</name>
    <dbReference type="NCBI Taxonomy" id="1737425"/>
    <lineage>
        <taxon>Bacteria</taxon>
        <taxon>Bacillati</taxon>
        <taxon>Actinomycetota</taxon>
        <taxon>Actinomycetes</taxon>
        <taxon>Mycobacteriales</taxon>
        <taxon>Corynebacteriaceae</taxon>
        <taxon>Corynebacterium</taxon>
    </lineage>
</organism>
<proteinExistence type="predicted"/>
<reference evidence="5" key="1">
    <citation type="submission" date="2017-11" db="EMBL/GenBank/DDBJ databases">
        <title>Otitis media/interna in a cat caused by the recently described species Corynebacterium provencense.</title>
        <authorList>
            <person name="Kittl S."/>
            <person name="Brodard I."/>
            <person name="Rychener L."/>
            <person name="Jores J."/>
            <person name="Roosje P."/>
            <person name="Gobeli Brawand S."/>
        </authorList>
    </citation>
    <scope>NUCLEOTIDE SEQUENCE [LARGE SCALE GENOMIC DNA]</scope>
    <source>
        <strain evidence="5">17KM38</strain>
    </source>
</reference>
<dbReference type="STRING" id="1737425.GCA_900049755_01601"/>
<dbReference type="EMBL" id="CP024988">
    <property type="protein sequence ID" value="AWT27005.1"/>
    <property type="molecule type" value="Genomic_DNA"/>
</dbReference>
<dbReference type="PANTHER" id="PTHR40459:SF1">
    <property type="entry name" value="CONSERVED HYPOTHETICAL ALANINE AND LEUCINE RICH PROTEIN"/>
    <property type="match status" value="1"/>
</dbReference>
<evidence type="ECO:0000259" key="3">
    <source>
        <dbReference type="Pfam" id="PF10728"/>
    </source>
</evidence>
<dbReference type="KEGG" id="cpre:Csp1_22550"/>
<dbReference type="AlphaFoldDB" id="A0A2Z3YNQ2"/>
<feature type="domain" description="DUF2520" evidence="3">
    <location>
        <begin position="148"/>
        <end position="288"/>
    </location>
</feature>
<name>A0A2Z3YNQ2_9CORY</name>
<evidence type="ECO:0008006" key="6">
    <source>
        <dbReference type="Google" id="ProtNLM"/>
    </source>
</evidence>
<protein>
    <recommendedName>
        <fullName evidence="6">Pyrroline-5-carboxylate reductase</fullName>
    </recommendedName>
</protein>
<dbReference type="Pfam" id="PF10727">
    <property type="entry name" value="Rossmann-like"/>
    <property type="match status" value="1"/>
</dbReference>
<dbReference type="Gene3D" id="3.40.50.720">
    <property type="entry name" value="NAD(P)-binding Rossmann-like Domain"/>
    <property type="match status" value="1"/>
</dbReference>
<dbReference type="Proteomes" id="UP000247696">
    <property type="component" value="Chromosome"/>
</dbReference>
<dbReference type="Gene3D" id="1.10.1040.20">
    <property type="entry name" value="ProC-like, C-terminal domain"/>
    <property type="match status" value="1"/>
</dbReference>
<dbReference type="SUPFAM" id="SSF51735">
    <property type="entry name" value="NAD(P)-binding Rossmann-fold domains"/>
    <property type="match status" value="1"/>
</dbReference>
<sequence>MTGTGIRAPHPDRQEPRLSVGVISAGAVGTAVAETLLQAGHHIHGVVAPSQVSRDRVAQRLPGVDVTDVGDASRAALVVLAVPDTVLPGVVRQVAEVTRPGQIVVHTSGASGCGVLQPVTDTGALPLALHPAMTFTGTAEDTANLVGCAWGVTSDSDTGAAVAELLVNSCGGVAVPVAEENRPLYHAAMAHGANHLVTLVSESLRMLDHALASPDTEGVPGDGGAGAVGTDRPGRAGRVPVDPDSAVLLRRILPTALSNALDRRTAALTGPVARDDAETVLRHLRALDDIGTPEPVDGPGSLDGAGGLSGAYREAAQRTARALGSLNVERALDGDYPY</sequence>